<dbReference type="EMBL" id="GBXM01107851">
    <property type="protein sequence ID" value="JAH00726.1"/>
    <property type="molecule type" value="Transcribed_RNA"/>
</dbReference>
<organism evidence="1">
    <name type="scientific">Anguilla anguilla</name>
    <name type="common">European freshwater eel</name>
    <name type="synonym">Muraena anguilla</name>
    <dbReference type="NCBI Taxonomy" id="7936"/>
    <lineage>
        <taxon>Eukaryota</taxon>
        <taxon>Metazoa</taxon>
        <taxon>Chordata</taxon>
        <taxon>Craniata</taxon>
        <taxon>Vertebrata</taxon>
        <taxon>Euteleostomi</taxon>
        <taxon>Actinopterygii</taxon>
        <taxon>Neopterygii</taxon>
        <taxon>Teleostei</taxon>
        <taxon>Anguilliformes</taxon>
        <taxon>Anguillidae</taxon>
        <taxon>Anguilla</taxon>
    </lineage>
</organism>
<protein>
    <submittedName>
        <fullName evidence="1">Uncharacterized protein</fullName>
    </submittedName>
</protein>
<reference evidence="1" key="2">
    <citation type="journal article" date="2015" name="Fish Shellfish Immunol.">
        <title>Early steps in the European eel (Anguilla anguilla)-Vibrio vulnificus interaction in the gills: Role of the RtxA13 toxin.</title>
        <authorList>
            <person name="Callol A."/>
            <person name="Pajuelo D."/>
            <person name="Ebbesson L."/>
            <person name="Teles M."/>
            <person name="MacKenzie S."/>
            <person name="Amaro C."/>
        </authorList>
    </citation>
    <scope>NUCLEOTIDE SEQUENCE</scope>
</reference>
<proteinExistence type="predicted"/>
<name>A0A0E9P7X9_ANGAN</name>
<reference evidence="1" key="1">
    <citation type="submission" date="2014-11" db="EMBL/GenBank/DDBJ databases">
        <authorList>
            <person name="Amaro Gonzalez C."/>
        </authorList>
    </citation>
    <scope>NUCLEOTIDE SEQUENCE</scope>
</reference>
<accession>A0A0E9P7X9</accession>
<dbReference type="AlphaFoldDB" id="A0A0E9P7X9"/>
<sequence>MCMYTCMHACDHDHHVGTSGHCHYCGSAQLKSISHDR</sequence>
<evidence type="ECO:0000313" key="1">
    <source>
        <dbReference type="EMBL" id="JAH00726.1"/>
    </source>
</evidence>